<dbReference type="AlphaFoldDB" id="A0A0W0UAN4"/>
<feature type="transmembrane region" description="Helical" evidence="1">
    <location>
        <begin position="86"/>
        <end position="110"/>
    </location>
</feature>
<organism evidence="2 4">
    <name type="scientific">Legionella feeleii</name>
    <dbReference type="NCBI Taxonomy" id="453"/>
    <lineage>
        <taxon>Bacteria</taxon>
        <taxon>Pseudomonadati</taxon>
        <taxon>Pseudomonadota</taxon>
        <taxon>Gammaproteobacteria</taxon>
        <taxon>Legionellales</taxon>
        <taxon>Legionellaceae</taxon>
        <taxon>Legionella</taxon>
    </lineage>
</organism>
<proteinExistence type="predicted"/>
<accession>A0A0W0UAN4</accession>
<dbReference type="EMBL" id="LNYB01000006">
    <property type="protein sequence ID" value="KTD04663.1"/>
    <property type="molecule type" value="Genomic_DNA"/>
</dbReference>
<name>A0A0W0UAN4_9GAMM</name>
<dbReference type="OrthoDB" id="9848505at2"/>
<evidence type="ECO:0000313" key="4">
    <source>
        <dbReference type="Proteomes" id="UP000054698"/>
    </source>
</evidence>
<keyword evidence="1" id="KW-1133">Transmembrane helix</keyword>
<evidence type="ECO:0000313" key="3">
    <source>
        <dbReference type="EMBL" id="SPX59498.1"/>
    </source>
</evidence>
<dbReference type="RefSeq" id="WP_058443342.1">
    <property type="nucleotide sequence ID" value="NZ_CAAAHT010000031.1"/>
</dbReference>
<dbReference type="STRING" id="453.Lfee_0121"/>
<reference evidence="2 4" key="1">
    <citation type="submission" date="2015-11" db="EMBL/GenBank/DDBJ databases">
        <title>Genomic analysis of 38 Legionella species identifies large and diverse effector repertoires.</title>
        <authorList>
            <person name="Burstein D."/>
            <person name="Amaro F."/>
            <person name="Zusman T."/>
            <person name="Lifshitz Z."/>
            <person name="Cohen O."/>
            <person name="Gilbert J.A."/>
            <person name="Pupko T."/>
            <person name="Shuman H.A."/>
            <person name="Segal G."/>
        </authorList>
    </citation>
    <scope>NUCLEOTIDE SEQUENCE [LARGE SCALE GENOMIC DNA]</scope>
    <source>
        <strain evidence="2 4">WO-44C</strain>
    </source>
</reference>
<dbReference type="PATRIC" id="fig|453.4.peg.137"/>
<dbReference type="Proteomes" id="UP000054698">
    <property type="component" value="Unassembled WGS sequence"/>
</dbReference>
<keyword evidence="1" id="KW-0812">Transmembrane</keyword>
<dbReference type="Proteomes" id="UP000251942">
    <property type="component" value="Unassembled WGS sequence"/>
</dbReference>
<evidence type="ECO:0000313" key="5">
    <source>
        <dbReference type="Proteomes" id="UP000251942"/>
    </source>
</evidence>
<feature type="transmembrane region" description="Helical" evidence="1">
    <location>
        <begin position="55"/>
        <end position="74"/>
    </location>
</feature>
<keyword evidence="1" id="KW-0472">Membrane</keyword>
<evidence type="ECO:0000313" key="2">
    <source>
        <dbReference type="EMBL" id="KTD04663.1"/>
    </source>
</evidence>
<gene>
    <name evidence="2" type="ORF">Lfee_0121</name>
    <name evidence="3" type="ORF">NCTC12022_00321</name>
</gene>
<protein>
    <submittedName>
        <fullName evidence="2">Uncharacterized protein</fullName>
    </submittedName>
</protein>
<dbReference type="EMBL" id="UASS01000001">
    <property type="protein sequence ID" value="SPX59498.1"/>
    <property type="molecule type" value="Genomic_DNA"/>
</dbReference>
<evidence type="ECO:0000256" key="1">
    <source>
        <dbReference type="SAM" id="Phobius"/>
    </source>
</evidence>
<reference evidence="3 5" key="2">
    <citation type="submission" date="2018-06" db="EMBL/GenBank/DDBJ databases">
        <authorList>
            <consortium name="Pathogen Informatics"/>
            <person name="Doyle S."/>
        </authorList>
    </citation>
    <scope>NUCLEOTIDE SEQUENCE [LARGE SCALE GENOMIC DNA]</scope>
    <source>
        <strain evidence="3 5">NCTC12022</strain>
    </source>
</reference>
<sequence>MANYNASFFYFNAKKELTKATELLGLEYDTAIQPYYTVGYHATAVIYPFANVFKCFMGVGRIIVGALLFFEAIFSNPTKAIPRVLGGLVFEVGALIINTINTAVTIITLLSRTMETIFNSGYLSRNLLQTAAGVLTGGVNSGCQLVEAISSEDANSKARQQEDNLYQASMSF</sequence>
<keyword evidence="4" id="KW-1185">Reference proteome</keyword>